<keyword evidence="3 6" id="KW-0812">Transmembrane</keyword>
<feature type="transmembrane region" description="Helical" evidence="7">
    <location>
        <begin position="54"/>
        <end position="77"/>
    </location>
</feature>
<dbReference type="Pfam" id="PF00230">
    <property type="entry name" value="MIP"/>
    <property type="match status" value="1"/>
</dbReference>
<proteinExistence type="inferred from homology"/>
<dbReference type="OrthoDB" id="3222at2759"/>
<dbReference type="GeneID" id="14921611"/>
<dbReference type="GO" id="GO:0015267">
    <property type="term" value="F:channel activity"/>
    <property type="evidence" value="ECO:0007669"/>
    <property type="project" value="InterPro"/>
</dbReference>
<keyword evidence="5 7" id="KW-0472">Membrane</keyword>
<gene>
    <name evidence="8" type="ORF">ACA1_054870</name>
</gene>
<dbReference type="Gene3D" id="1.20.1080.10">
    <property type="entry name" value="Glycerol uptake facilitator protein"/>
    <property type="match status" value="1"/>
</dbReference>
<dbReference type="InterPro" id="IPR000425">
    <property type="entry name" value="MIP"/>
</dbReference>
<accession>L8H8F2</accession>
<protein>
    <submittedName>
        <fullName evidence="8">Transporter, major intrinsic protein (MIP) superfamily protein</fullName>
    </submittedName>
</protein>
<evidence type="ECO:0000313" key="9">
    <source>
        <dbReference type="Proteomes" id="UP000011083"/>
    </source>
</evidence>
<evidence type="ECO:0000256" key="7">
    <source>
        <dbReference type="SAM" id="Phobius"/>
    </source>
</evidence>
<keyword evidence="4 7" id="KW-1133">Transmembrane helix</keyword>
<evidence type="ECO:0000256" key="2">
    <source>
        <dbReference type="ARBA" id="ARBA00022448"/>
    </source>
</evidence>
<evidence type="ECO:0000313" key="8">
    <source>
        <dbReference type="EMBL" id="ELR20741.1"/>
    </source>
</evidence>
<keyword evidence="9" id="KW-1185">Reference proteome</keyword>
<dbReference type="KEGG" id="acan:ACA1_054870"/>
<organism evidence="8 9">
    <name type="scientific">Acanthamoeba castellanii (strain ATCC 30010 / Neff)</name>
    <dbReference type="NCBI Taxonomy" id="1257118"/>
    <lineage>
        <taxon>Eukaryota</taxon>
        <taxon>Amoebozoa</taxon>
        <taxon>Discosea</taxon>
        <taxon>Longamoebia</taxon>
        <taxon>Centramoebida</taxon>
        <taxon>Acanthamoebidae</taxon>
        <taxon>Acanthamoeba</taxon>
    </lineage>
</organism>
<dbReference type="AlphaFoldDB" id="L8H8F2"/>
<dbReference type="PRINTS" id="PR00783">
    <property type="entry name" value="MINTRINSICP"/>
</dbReference>
<comment type="similarity">
    <text evidence="6">Belongs to the MIP/aquaporin (TC 1.A.8) family.</text>
</comment>
<feature type="transmembrane region" description="Helical" evidence="7">
    <location>
        <begin position="98"/>
        <end position="120"/>
    </location>
</feature>
<dbReference type="RefSeq" id="XP_004344144.1">
    <property type="nucleotide sequence ID" value="XM_004344094.1"/>
</dbReference>
<evidence type="ECO:0000256" key="4">
    <source>
        <dbReference type="ARBA" id="ARBA00022989"/>
    </source>
</evidence>
<keyword evidence="2 6" id="KW-0813">Transport</keyword>
<feature type="transmembrane region" description="Helical" evidence="7">
    <location>
        <begin position="169"/>
        <end position="191"/>
    </location>
</feature>
<evidence type="ECO:0000256" key="1">
    <source>
        <dbReference type="ARBA" id="ARBA00004141"/>
    </source>
</evidence>
<evidence type="ECO:0000256" key="6">
    <source>
        <dbReference type="RuleBase" id="RU000477"/>
    </source>
</evidence>
<dbReference type="Proteomes" id="UP000011083">
    <property type="component" value="Unassembled WGS sequence"/>
</dbReference>
<dbReference type="InterPro" id="IPR023271">
    <property type="entry name" value="Aquaporin-like"/>
</dbReference>
<dbReference type="PANTHER" id="PTHR45724">
    <property type="entry name" value="AQUAPORIN NIP2-1"/>
    <property type="match status" value="1"/>
</dbReference>
<sequence>MELELYEYLPGGRRHKRHKALLAEFRRGLAEAIGTFSIVLISCLGNASPHTSELGSALAEGLTIMALVFAIGQVSGAHFNPSTSLAFSLRRVFEWWRLLYYLPAQFIGAMMAGLLVMGFLGKEGDVGATLPDGVSIEAGLAMEIVFSALMNFVYLNVAERAKVVGANGAIAVGVIVTALGIVGGPLGGASMDPFRSLAPALLAGGKPLREVWIFIVGPMVGAVLAALLTFMLGSRVHPYAVLDANGIGRAGPEDEEEQRIDQASER</sequence>
<feature type="transmembrane region" description="Helical" evidence="7">
    <location>
        <begin position="140"/>
        <end position="157"/>
    </location>
</feature>
<evidence type="ECO:0000256" key="3">
    <source>
        <dbReference type="ARBA" id="ARBA00022692"/>
    </source>
</evidence>
<dbReference type="InterPro" id="IPR034294">
    <property type="entry name" value="Aquaporin_transptr"/>
</dbReference>
<dbReference type="GO" id="GO:0016020">
    <property type="term" value="C:membrane"/>
    <property type="evidence" value="ECO:0007669"/>
    <property type="project" value="UniProtKB-SubCell"/>
</dbReference>
<reference evidence="8 9" key="1">
    <citation type="journal article" date="2013" name="Genome Biol.">
        <title>Genome of Acanthamoeba castellanii highlights extensive lateral gene transfer and early evolution of tyrosine kinase signaling.</title>
        <authorList>
            <person name="Clarke M."/>
            <person name="Lohan A.J."/>
            <person name="Liu B."/>
            <person name="Lagkouvardos I."/>
            <person name="Roy S."/>
            <person name="Zafar N."/>
            <person name="Bertelli C."/>
            <person name="Schilde C."/>
            <person name="Kianianmomeni A."/>
            <person name="Burglin T.R."/>
            <person name="Frech C."/>
            <person name="Turcotte B."/>
            <person name="Kopec K.O."/>
            <person name="Synnott J.M."/>
            <person name="Choo C."/>
            <person name="Paponov I."/>
            <person name="Finkler A."/>
            <person name="Soon Heng Tan C."/>
            <person name="Hutchins A.P."/>
            <person name="Weinmeier T."/>
            <person name="Rattei T."/>
            <person name="Chu J.S."/>
            <person name="Gimenez G."/>
            <person name="Irimia M."/>
            <person name="Rigden D.J."/>
            <person name="Fitzpatrick D.A."/>
            <person name="Lorenzo-Morales J."/>
            <person name="Bateman A."/>
            <person name="Chiu C.H."/>
            <person name="Tang P."/>
            <person name="Hegemann P."/>
            <person name="Fromm H."/>
            <person name="Raoult D."/>
            <person name="Greub G."/>
            <person name="Miranda-Saavedra D."/>
            <person name="Chen N."/>
            <person name="Nash P."/>
            <person name="Ginger M.L."/>
            <person name="Horn M."/>
            <person name="Schaap P."/>
            <person name="Caler L."/>
            <person name="Loftus B."/>
        </authorList>
    </citation>
    <scope>NUCLEOTIDE SEQUENCE [LARGE SCALE GENOMIC DNA]</scope>
    <source>
        <strain evidence="8 9">Neff</strain>
    </source>
</reference>
<evidence type="ECO:0000256" key="5">
    <source>
        <dbReference type="ARBA" id="ARBA00023136"/>
    </source>
</evidence>
<dbReference type="EMBL" id="KB007909">
    <property type="protein sequence ID" value="ELR20741.1"/>
    <property type="molecule type" value="Genomic_DNA"/>
</dbReference>
<dbReference type="SUPFAM" id="SSF81338">
    <property type="entry name" value="Aquaporin-like"/>
    <property type="match status" value="1"/>
</dbReference>
<name>L8H8F2_ACACF</name>
<comment type="subcellular location">
    <subcellularLocation>
        <location evidence="1">Membrane</location>
        <topology evidence="1">Multi-pass membrane protein</topology>
    </subcellularLocation>
</comment>
<feature type="transmembrane region" description="Helical" evidence="7">
    <location>
        <begin position="211"/>
        <end position="232"/>
    </location>
</feature>
<dbReference type="STRING" id="1257118.L8H8F2"/>
<dbReference type="PANTHER" id="PTHR45724:SF13">
    <property type="entry name" value="AQUAPORIN NIP1-1-RELATED"/>
    <property type="match status" value="1"/>
</dbReference>
<dbReference type="VEuPathDB" id="AmoebaDB:ACA1_054870"/>